<keyword evidence="2" id="KW-0472">Membrane</keyword>
<feature type="transmembrane region" description="Helical" evidence="2">
    <location>
        <begin position="229"/>
        <end position="250"/>
    </location>
</feature>
<gene>
    <name evidence="3" type="ORF">B0H63DRAFT_468296</name>
</gene>
<feature type="transmembrane region" description="Helical" evidence="2">
    <location>
        <begin position="185"/>
        <end position="205"/>
    </location>
</feature>
<dbReference type="AlphaFoldDB" id="A0AAE0NS82"/>
<evidence type="ECO:0000313" key="4">
    <source>
        <dbReference type="Proteomes" id="UP001285441"/>
    </source>
</evidence>
<sequence length="259" mass="28462">MSCRPVSVETLGHGYDPSITSRRPLLRPDRGNQTVSAAVSSLEISSFHPPVADVGAHPHGGSQVDDPLPLQNRESILTTGTFSYSTYSYTSEGPLVRPFAGESRPVSVVTDGDDDDGLEPPSHDPQPEQFDSQNQNPTTSNSRPSSPAEPQPAISAPTTLATTAANPKTKHPIFNTKKPRLPFDLILHIIFFILLCAVFSLILYYELDVEPTEKIHKTAFESFMNSESFGVFTLFTSLAVGASLFWDYFYGRKFLRPTQ</sequence>
<comment type="caution">
    <text evidence="3">The sequence shown here is derived from an EMBL/GenBank/DDBJ whole genome shotgun (WGS) entry which is preliminary data.</text>
</comment>
<accession>A0AAE0NS82</accession>
<dbReference type="EMBL" id="JAULSW010000003">
    <property type="protein sequence ID" value="KAK3386734.1"/>
    <property type="molecule type" value="Genomic_DNA"/>
</dbReference>
<evidence type="ECO:0000256" key="2">
    <source>
        <dbReference type="SAM" id="Phobius"/>
    </source>
</evidence>
<keyword evidence="2" id="KW-0812">Transmembrane</keyword>
<feature type="region of interest" description="Disordered" evidence="1">
    <location>
        <begin position="48"/>
        <end position="69"/>
    </location>
</feature>
<feature type="region of interest" description="Disordered" evidence="1">
    <location>
        <begin position="1"/>
        <end position="33"/>
    </location>
</feature>
<reference evidence="3" key="1">
    <citation type="journal article" date="2023" name="Mol. Phylogenet. Evol.">
        <title>Genome-scale phylogeny and comparative genomics of the fungal order Sordariales.</title>
        <authorList>
            <person name="Hensen N."/>
            <person name="Bonometti L."/>
            <person name="Westerberg I."/>
            <person name="Brannstrom I.O."/>
            <person name="Guillou S."/>
            <person name="Cros-Aarteil S."/>
            <person name="Calhoun S."/>
            <person name="Haridas S."/>
            <person name="Kuo A."/>
            <person name="Mondo S."/>
            <person name="Pangilinan J."/>
            <person name="Riley R."/>
            <person name="LaButti K."/>
            <person name="Andreopoulos B."/>
            <person name="Lipzen A."/>
            <person name="Chen C."/>
            <person name="Yan M."/>
            <person name="Daum C."/>
            <person name="Ng V."/>
            <person name="Clum A."/>
            <person name="Steindorff A."/>
            <person name="Ohm R.A."/>
            <person name="Martin F."/>
            <person name="Silar P."/>
            <person name="Natvig D.O."/>
            <person name="Lalanne C."/>
            <person name="Gautier V."/>
            <person name="Ament-Velasquez S.L."/>
            <person name="Kruys A."/>
            <person name="Hutchinson M.I."/>
            <person name="Powell A.J."/>
            <person name="Barry K."/>
            <person name="Miller A.N."/>
            <person name="Grigoriev I.V."/>
            <person name="Debuchy R."/>
            <person name="Gladieux P."/>
            <person name="Hiltunen Thoren M."/>
            <person name="Johannesson H."/>
        </authorList>
    </citation>
    <scope>NUCLEOTIDE SEQUENCE</scope>
    <source>
        <strain evidence="3">CBS 232.78</strain>
    </source>
</reference>
<dbReference type="Proteomes" id="UP001285441">
    <property type="component" value="Unassembled WGS sequence"/>
</dbReference>
<protein>
    <submittedName>
        <fullName evidence="3">Uncharacterized protein</fullName>
    </submittedName>
</protein>
<keyword evidence="4" id="KW-1185">Reference proteome</keyword>
<feature type="compositionally biased region" description="Low complexity" evidence="1">
    <location>
        <begin position="136"/>
        <end position="154"/>
    </location>
</feature>
<proteinExistence type="predicted"/>
<keyword evidence="2" id="KW-1133">Transmembrane helix</keyword>
<name>A0AAE0NS82_9PEZI</name>
<organism evidence="3 4">
    <name type="scientific">Podospora didyma</name>
    <dbReference type="NCBI Taxonomy" id="330526"/>
    <lineage>
        <taxon>Eukaryota</taxon>
        <taxon>Fungi</taxon>
        <taxon>Dikarya</taxon>
        <taxon>Ascomycota</taxon>
        <taxon>Pezizomycotina</taxon>
        <taxon>Sordariomycetes</taxon>
        <taxon>Sordariomycetidae</taxon>
        <taxon>Sordariales</taxon>
        <taxon>Podosporaceae</taxon>
        <taxon>Podospora</taxon>
    </lineage>
</organism>
<feature type="region of interest" description="Disordered" evidence="1">
    <location>
        <begin position="95"/>
        <end position="154"/>
    </location>
</feature>
<evidence type="ECO:0000313" key="3">
    <source>
        <dbReference type="EMBL" id="KAK3386734.1"/>
    </source>
</evidence>
<evidence type="ECO:0000256" key="1">
    <source>
        <dbReference type="SAM" id="MobiDB-lite"/>
    </source>
</evidence>
<reference evidence="3" key="2">
    <citation type="submission" date="2023-06" db="EMBL/GenBank/DDBJ databases">
        <authorList>
            <consortium name="Lawrence Berkeley National Laboratory"/>
            <person name="Haridas S."/>
            <person name="Hensen N."/>
            <person name="Bonometti L."/>
            <person name="Westerberg I."/>
            <person name="Brannstrom I.O."/>
            <person name="Guillou S."/>
            <person name="Cros-Aarteil S."/>
            <person name="Calhoun S."/>
            <person name="Kuo A."/>
            <person name="Mondo S."/>
            <person name="Pangilinan J."/>
            <person name="Riley R."/>
            <person name="LaButti K."/>
            <person name="Andreopoulos B."/>
            <person name="Lipzen A."/>
            <person name="Chen C."/>
            <person name="Yanf M."/>
            <person name="Daum C."/>
            <person name="Ng V."/>
            <person name="Clum A."/>
            <person name="Steindorff A."/>
            <person name="Ohm R."/>
            <person name="Martin F."/>
            <person name="Silar P."/>
            <person name="Natvig D."/>
            <person name="Lalanne C."/>
            <person name="Gautier V."/>
            <person name="Ament-velasquez S.L."/>
            <person name="Kruys A."/>
            <person name="Hutchinson M.I."/>
            <person name="Powell A.J."/>
            <person name="Barry K."/>
            <person name="Miller A.N."/>
            <person name="Grigoriev I.V."/>
            <person name="Debuchy R."/>
            <person name="Gladieux P."/>
            <person name="Thoren M.H."/>
            <person name="Johannesson H."/>
        </authorList>
    </citation>
    <scope>NUCLEOTIDE SEQUENCE</scope>
    <source>
        <strain evidence="3">CBS 232.78</strain>
    </source>
</reference>